<accession>A0AAN9A554</accession>
<comment type="similarity">
    <text evidence="1">Belongs to the AB hydrolase superfamily.</text>
</comment>
<evidence type="ECO:0000256" key="1">
    <source>
        <dbReference type="ARBA" id="ARBA00008645"/>
    </source>
</evidence>
<evidence type="ECO:0000256" key="2">
    <source>
        <dbReference type="ARBA" id="ARBA00022801"/>
    </source>
</evidence>
<dbReference type="InterPro" id="IPR029058">
    <property type="entry name" value="AB_hydrolase_fold"/>
</dbReference>
<dbReference type="Gene3D" id="3.40.50.1820">
    <property type="entry name" value="alpha/beta hydrolase"/>
    <property type="match status" value="1"/>
</dbReference>
<proteinExistence type="inferred from homology"/>
<dbReference type="PANTHER" id="PTHR43798:SF14">
    <property type="entry name" value="SERINE HYDROLASE-LIKE PROTEIN DDB_G0286239"/>
    <property type="match status" value="1"/>
</dbReference>
<gene>
    <name evidence="3" type="ORF">SK128_014837</name>
</gene>
<evidence type="ECO:0000313" key="4">
    <source>
        <dbReference type="Proteomes" id="UP001381693"/>
    </source>
</evidence>
<sequence length="192" mass="21927">MGGGASFLYAATFPEKTKKIVMVDLIKPISVQPEKQPKRSAKSIKELLSAEANHSRTPLYYDYETIINRMIKGYNDSLTEESAKILMKRGTKQHKNGQYSFTFDPRIKVANLLSMTVEQQKAFAQNLQCKMLIIKASAGPWYEDKAVYDEMLSIYREKTEVFKFVTLEGSHHIHLNNPELAAPVIFDFLKDT</sequence>
<organism evidence="3 4">
    <name type="scientific">Halocaridina rubra</name>
    <name type="common">Hawaiian red shrimp</name>
    <dbReference type="NCBI Taxonomy" id="373956"/>
    <lineage>
        <taxon>Eukaryota</taxon>
        <taxon>Metazoa</taxon>
        <taxon>Ecdysozoa</taxon>
        <taxon>Arthropoda</taxon>
        <taxon>Crustacea</taxon>
        <taxon>Multicrustacea</taxon>
        <taxon>Malacostraca</taxon>
        <taxon>Eumalacostraca</taxon>
        <taxon>Eucarida</taxon>
        <taxon>Decapoda</taxon>
        <taxon>Pleocyemata</taxon>
        <taxon>Caridea</taxon>
        <taxon>Atyoidea</taxon>
        <taxon>Atyidae</taxon>
        <taxon>Halocaridina</taxon>
    </lineage>
</organism>
<dbReference type="EMBL" id="JAXCGZ010010980">
    <property type="protein sequence ID" value="KAK7075368.1"/>
    <property type="molecule type" value="Genomic_DNA"/>
</dbReference>
<dbReference type="GO" id="GO:0016020">
    <property type="term" value="C:membrane"/>
    <property type="evidence" value="ECO:0007669"/>
    <property type="project" value="TreeGrafter"/>
</dbReference>
<name>A0AAN9A554_HALRR</name>
<protein>
    <submittedName>
        <fullName evidence="3">Uncharacterized protein</fullName>
    </submittedName>
</protein>
<dbReference type="AlphaFoldDB" id="A0AAN9A554"/>
<evidence type="ECO:0000313" key="3">
    <source>
        <dbReference type="EMBL" id="KAK7075368.1"/>
    </source>
</evidence>
<reference evidence="3 4" key="1">
    <citation type="submission" date="2023-11" db="EMBL/GenBank/DDBJ databases">
        <title>Halocaridina rubra genome assembly.</title>
        <authorList>
            <person name="Smith C."/>
        </authorList>
    </citation>
    <scope>NUCLEOTIDE SEQUENCE [LARGE SCALE GENOMIC DNA]</scope>
    <source>
        <strain evidence="3">EP-1</strain>
        <tissue evidence="3">Whole</tissue>
    </source>
</reference>
<keyword evidence="4" id="KW-1185">Reference proteome</keyword>
<dbReference type="PANTHER" id="PTHR43798">
    <property type="entry name" value="MONOACYLGLYCEROL LIPASE"/>
    <property type="match status" value="1"/>
</dbReference>
<dbReference type="Proteomes" id="UP001381693">
    <property type="component" value="Unassembled WGS sequence"/>
</dbReference>
<keyword evidence="2" id="KW-0378">Hydrolase</keyword>
<dbReference type="SUPFAM" id="SSF53474">
    <property type="entry name" value="alpha/beta-Hydrolases"/>
    <property type="match status" value="1"/>
</dbReference>
<dbReference type="InterPro" id="IPR050266">
    <property type="entry name" value="AB_hydrolase_sf"/>
</dbReference>
<dbReference type="GO" id="GO:0016787">
    <property type="term" value="F:hydrolase activity"/>
    <property type="evidence" value="ECO:0007669"/>
    <property type="project" value="UniProtKB-KW"/>
</dbReference>
<comment type="caution">
    <text evidence="3">The sequence shown here is derived from an EMBL/GenBank/DDBJ whole genome shotgun (WGS) entry which is preliminary data.</text>
</comment>